<organism evidence="1 2">
    <name type="scientific">Papaver atlanticum</name>
    <dbReference type="NCBI Taxonomy" id="357466"/>
    <lineage>
        <taxon>Eukaryota</taxon>
        <taxon>Viridiplantae</taxon>
        <taxon>Streptophyta</taxon>
        <taxon>Embryophyta</taxon>
        <taxon>Tracheophyta</taxon>
        <taxon>Spermatophyta</taxon>
        <taxon>Magnoliopsida</taxon>
        <taxon>Ranunculales</taxon>
        <taxon>Papaveraceae</taxon>
        <taxon>Papaveroideae</taxon>
        <taxon>Papaver</taxon>
    </lineage>
</organism>
<evidence type="ECO:0000313" key="2">
    <source>
        <dbReference type="Proteomes" id="UP001202328"/>
    </source>
</evidence>
<proteinExistence type="predicted"/>
<accession>A0AAD4SPT0</accession>
<name>A0AAD4SPT0_9MAGN</name>
<sequence>MELHHHPLTNACPSTKICAFQKFRHTLSKTLKNDSDHNGDVARLTYHNGDEASRVMGEYQNFRWVWHINSHELFGVVSVVSITRKVVGCHCRNFSGDALGNL</sequence>
<dbReference type="AlphaFoldDB" id="A0AAD4SPT0"/>
<dbReference type="EMBL" id="JAJJMB010009125">
    <property type="protein sequence ID" value="KAI3915939.1"/>
    <property type="molecule type" value="Genomic_DNA"/>
</dbReference>
<protein>
    <submittedName>
        <fullName evidence="1">Uncharacterized protein</fullName>
    </submittedName>
</protein>
<dbReference type="Proteomes" id="UP001202328">
    <property type="component" value="Unassembled WGS sequence"/>
</dbReference>
<comment type="caution">
    <text evidence="1">The sequence shown here is derived from an EMBL/GenBank/DDBJ whole genome shotgun (WGS) entry which is preliminary data.</text>
</comment>
<evidence type="ECO:0000313" key="1">
    <source>
        <dbReference type="EMBL" id="KAI3915939.1"/>
    </source>
</evidence>
<reference evidence="1" key="1">
    <citation type="submission" date="2022-04" db="EMBL/GenBank/DDBJ databases">
        <title>A functionally conserved STORR gene fusion in Papaver species that diverged 16.8 million years ago.</title>
        <authorList>
            <person name="Catania T."/>
        </authorList>
    </citation>
    <scope>NUCLEOTIDE SEQUENCE</scope>
    <source>
        <strain evidence="1">S-188037</strain>
    </source>
</reference>
<gene>
    <name evidence="1" type="ORF">MKW98_004380</name>
</gene>
<keyword evidence="2" id="KW-1185">Reference proteome</keyword>